<dbReference type="AlphaFoldDB" id="A7IG80"/>
<dbReference type="InterPro" id="IPR022376">
    <property type="entry name" value="PQQ_CXXCW"/>
</dbReference>
<reference evidence="3 4" key="1">
    <citation type="submission" date="2007-07" db="EMBL/GenBank/DDBJ databases">
        <title>Complete sequence of chromosome of Xanthobacter autotrophicus Py2.</title>
        <authorList>
            <consortium name="US DOE Joint Genome Institute"/>
            <person name="Copeland A."/>
            <person name="Lucas S."/>
            <person name="Lapidus A."/>
            <person name="Barry K."/>
            <person name="Glavina del Rio T."/>
            <person name="Hammon N."/>
            <person name="Israni S."/>
            <person name="Dalin E."/>
            <person name="Tice H."/>
            <person name="Pitluck S."/>
            <person name="Sims D."/>
            <person name="Brettin T."/>
            <person name="Bruce D."/>
            <person name="Detter J.C."/>
            <person name="Han C."/>
            <person name="Tapia R."/>
            <person name="Brainard J."/>
            <person name="Schmutz J."/>
            <person name="Larimer F."/>
            <person name="Land M."/>
            <person name="Hauser L."/>
            <person name="Kyrpides N."/>
            <person name="Kim E."/>
            <person name="Ensigns S.A."/>
            <person name="Richardson P."/>
        </authorList>
    </citation>
    <scope>NUCLEOTIDE SEQUENCE [LARGE SCALE GENOMIC DNA]</scope>
    <source>
        <strain evidence="4">ATCC BAA-1158 / Py2</strain>
    </source>
</reference>
<feature type="domain" description="Rhodanese" evidence="2">
    <location>
        <begin position="107"/>
        <end position="190"/>
    </location>
</feature>
<dbReference type="HOGENOM" id="CLU_094703_0_0_5"/>
<dbReference type="KEGG" id="xau:Xaut_1778"/>
<evidence type="ECO:0000313" key="4">
    <source>
        <dbReference type="Proteomes" id="UP000002417"/>
    </source>
</evidence>
<dbReference type="InterPro" id="IPR036873">
    <property type="entry name" value="Rhodanese-like_dom_sf"/>
</dbReference>
<keyword evidence="1" id="KW-0732">Signal</keyword>
<organism evidence="3 4">
    <name type="scientific">Xanthobacter autotrophicus (strain ATCC BAA-1158 / Py2)</name>
    <dbReference type="NCBI Taxonomy" id="78245"/>
    <lineage>
        <taxon>Bacteria</taxon>
        <taxon>Pseudomonadati</taxon>
        <taxon>Pseudomonadota</taxon>
        <taxon>Alphaproteobacteria</taxon>
        <taxon>Hyphomicrobiales</taxon>
        <taxon>Xanthobacteraceae</taxon>
        <taxon>Xanthobacter</taxon>
    </lineage>
</organism>
<dbReference type="eggNOG" id="COG0607">
    <property type="taxonomic scope" value="Bacteria"/>
</dbReference>
<dbReference type="SUPFAM" id="SSF52821">
    <property type="entry name" value="Rhodanese/Cell cycle control phosphatase"/>
    <property type="match status" value="1"/>
</dbReference>
<proteinExistence type="predicted"/>
<accession>A7IG80</accession>
<feature type="signal peptide" evidence="1">
    <location>
        <begin position="1"/>
        <end position="20"/>
    </location>
</feature>
<dbReference type="STRING" id="78245.Xaut_1778"/>
<dbReference type="Gene3D" id="3.40.250.10">
    <property type="entry name" value="Rhodanese-like domain"/>
    <property type="match status" value="1"/>
</dbReference>
<dbReference type="CDD" id="cd00158">
    <property type="entry name" value="RHOD"/>
    <property type="match status" value="1"/>
</dbReference>
<feature type="chain" id="PRO_5002710940" description="Rhodanese domain-containing protein" evidence="1">
    <location>
        <begin position="21"/>
        <end position="195"/>
    </location>
</feature>
<evidence type="ECO:0000256" key="1">
    <source>
        <dbReference type="SAM" id="SignalP"/>
    </source>
</evidence>
<evidence type="ECO:0000259" key="2">
    <source>
        <dbReference type="PROSITE" id="PS50206"/>
    </source>
</evidence>
<sequence length="195" mass="20336">MTPGGAATAAVGGIARAALAAFCVVACLSISIAAAEEAPPEPADYRLEAYRAPTPATLAGAKVLDTDAAAELWRAGTAAFIDVLPRPPRPAGLPAGTVWRDPPHDSIPGAMWLPNVGFGALNADTEAYFRAGLDAASRGDVNAPLVIFCQRQCWMSWNAAKRALEDGYRNVAWFPEGTDGWSQAGLPLVPATPRP</sequence>
<dbReference type="NCBIfam" id="TIGR03865">
    <property type="entry name" value="PQQ_CXXCW"/>
    <property type="match status" value="1"/>
</dbReference>
<keyword evidence="4" id="KW-1185">Reference proteome</keyword>
<dbReference type="InterPro" id="IPR001763">
    <property type="entry name" value="Rhodanese-like_dom"/>
</dbReference>
<dbReference type="PhylomeDB" id="A7IG80"/>
<dbReference type="EMBL" id="CP000781">
    <property type="protein sequence ID" value="ABS67023.1"/>
    <property type="molecule type" value="Genomic_DNA"/>
</dbReference>
<dbReference type="Proteomes" id="UP000002417">
    <property type="component" value="Chromosome"/>
</dbReference>
<dbReference type="PROSITE" id="PS50206">
    <property type="entry name" value="RHODANESE_3"/>
    <property type="match status" value="1"/>
</dbReference>
<evidence type="ECO:0000313" key="3">
    <source>
        <dbReference type="EMBL" id="ABS67023.1"/>
    </source>
</evidence>
<gene>
    <name evidence="3" type="ordered locus">Xaut_1778</name>
</gene>
<protein>
    <recommendedName>
        <fullName evidence="2">Rhodanese domain-containing protein</fullName>
    </recommendedName>
</protein>
<name>A7IG80_XANP2</name>